<accession>A0A1X0RJT4</accession>
<proteinExistence type="predicted"/>
<dbReference type="Proteomes" id="UP000242381">
    <property type="component" value="Unassembled WGS sequence"/>
</dbReference>
<dbReference type="EMBL" id="KV921719">
    <property type="protein sequence ID" value="ORE12299.1"/>
    <property type="molecule type" value="Genomic_DNA"/>
</dbReference>
<evidence type="ECO:0000256" key="1">
    <source>
        <dbReference type="SAM" id="MobiDB-lite"/>
    </source>
</evidence>
<feature type="region of interest" description="Disordered" evidence="1">
    <location>
        <begin position="113"/>
        <end position="140"/>
    </location>
</feature>
<evidence type="ECO:0000313" key="2">
    <source>
        <dbReference type="EMBL" id="ORE12299.1"/>
    </source>
</evidence>
<name>A0A1X0RJT4_RHIZD</name>
<dbReference type="AlphaFoldDB" id="A0A1X0RJT4"/>
<sequence length="262" mass="29741">MSDVFENLADKIVGDEGGEKSNKLTNPVVVGFMRRLDDIKDGKDVSKSEYIDRRFISVVRHMRDEVKQYRFRPQGSINDLVVTFLKLKILLLVLREDAPSAASSEYIESLQRSILPKPKQQSTTEQRNSSSSGNSTTDTLDMVEDFPMVKTNYLLDLKQCINAINMNQPFPGKREDFASQQAYDFWVAREKKYLNGLMTVMVMNPNLTLANKSEQDIGPTNLLAGRRSSDSRRSFVYNTSPTDDSPYTLFIYPPLPQMAACL</sequence>
<organism evidence="2 3">
    <name type="scientific">Rhizopus microsporus</name>
    <dbReference type="NCBI Taxonomy" id="58291"/>
    <lineage>
        <taxon>Eukaryota</taxon>
        <taxon>Fungi</taxon>
        <taxon>Fungi incertae sedis</taxon>
        <taxon>Mucoromycota</taxon>
        <taxon>Mucoromycotina</taxon>
        <taxon>Mucoromycetes</taxon>
        <taxon>Mucorales</taxon>
        <taxon>Mucorineae</taxon>
        <taxon>Rhizopodaceae</taxon>
        <taxon>Rhizopus</taxon>
    </lineage>
</organism>
<protein>
    <submittedName>
        <fullName evidence="2">Uncharacterized protein</fullName>
    </submittedName>
</protein>
<feature type="compositionally biased region" description="Low complexity" evidence="1">
    <location>
        <begin position="128"/>
        <end position="137"/>
    </location>
</feature>
<evidence type="ECO:0000313" key="3">
    <source>
        <dbReference type="Proteomes" id="UP000242381"/>
    </source>
</evidence>
<reference evidence="2 3" key="1">
    <citation type="journal article" date="2016" name="Proc. Natl. Acad. Sci. U.S.A.">
        <title>Lipid metabolic changes in an early divergent fungus govern the establishment of a mutualistic symbiosis with endobacteria.</title>
        <authorList>
            <person name="Lastovetsky O.A."/>
            <person name="Gaspar M.L."/>
            <person name="Mondo S.J."/>
            <person name="LaButti K.M."/>
            <person name="Sandor L."/>
            <person name="Grigoriev I.V."/>
            <person name="Henry S.A."/>
            <person name="Pawlowska T.E."/>
        </authorList>
    </citation>
    <scope>NUCLEOTIDE SEQUENCE [LARGE SCALE GENOMIC DNA]</scope>
    <source>
        <strain evidence="2 3">ATCC 11559</strain>
    </source>
</reference>
<gene>
    <name evidence="2" type="ORF">BCV71DRAFT_240253</name>
</gene>
<dbReference type="VEuPathDB" id="FungiDB:BCV72DRAFT_334581"/>